<dbReference type="RefSeq" id="WP_145200885.1">
    <property type="nucleotide sequence ID" value="NZ_CP036434.1"/>
</dbReference>
<dbReference type="EMBL" id="CP036434">
    <property type="protein sequence ID" value="QDV08363.1"/>
    <property type="molecule type" value="Genomic_DNA"/>
</dbReference>
<protein>
    <submittedName>
        <fullName evidence="2">Uncharacterized protein</fullName>
    </submittedName>
</protein>
<dbReference type="Proteomes" id="UP000320390">
    <property type="component" value="Chromosome"/>
</dbReference>
<dbReference type="OrthoDB" id="298545at2"/>
<keyword evidence="3" id="KW-1185">Reference proteome</keyword>
<evidence type="ECO:0000313" key="3">
    <source>
        <dbReference type="Proteomes" id="UP000320390"/>
    </source>
</evidence>
<evidence type="ECO:0000256" key="1">
    <source>
        <dbReference type="SAM" id="MobiDB-lite"/>
    </source>
</evidence>
<feature type="region of interest" description="Disordered" evidence="1">
    <location>
        <begin position="800"/>
        <end position="821"/>
    </location>
</feature>
<evidence type="ECO:0000313" key="2">
    <source>
        <dbReference type="EMBL" id="QDV08363.1"/>
    </source>
</evidence>
<name>A0A518EW98_9BACT</name>
<sequence>MKGAIGRTLLPGSVITSLLFASTGAVLFTGTLTGCSDSATGINVDPPTDTSEFAVRGTSVINGAVWKLNREILIEFTQDLDFSTVSPSTIQIVNTLGVPAIGTFSEAGPRTVRFQPKCPTNDANSDGGLQQGQTYRLTVVAQSTAGIGGGVTVQNTAGERLETGLNVSFTTPTSNDPLILFVDVVAGPPQVRILNESDPEPDSPEDSGVSYVEFGVDTGEVEYFRFNPSVQRGVLPVDPSDPMMERYKVPLNFYSDTDEQFSVVLNFNQPIIASSDNVNTDKIRLQYFNDSQGQWLRVPASVALIANCTATGAAVRVTPTGIVPQGAEMRISLREGFQDLTGDNVQSEQTSFASFSSVLANPDGGVGEMSDGSDEILERFTVGGTLPGSLEDTGIASSQPRANWGNSQSPGALSASFDFDGTGGIGGEFDVLILNGQSVFINTDSDTITGTTGVAQPVINGRLDVRNLTIEQGGRLVFLGPNTATILATGNIDVAGLISINGGDNFGVGSLGTANQPEEGAAGQAGGGRGGVGSVFTSQSTPAGTSGFGAFEVPGTGGGGGETTYSPVGPCALENRRGAGGGGGRLGSPVRYVIDGSANTVPAICQMLVGMDGEPGFPGSQEGTSAVTGTGPANGGRLAPSPFVDSSPNNDFFGTMITASGLQIRGELNRVWAGSGGGGGGDAVTSVSFPRTPFLASNDEKGSGGGGGAGGLLILSIGDINVASSGSITADGGHGGGGENTSFFDRIGGGSGGGSGGHIIMSSAATITIAAESTATATGDFYNDDLGIAIHDKRPVRALGGQGGAGREDRCGSGADGDTNWRADAIPQSAFEGRDDVPPLSMNPLPPTFNWCNQTPGGTLCSGVTEAPEGTAYGAGGDGGPGIIQLHVADPDTQLRFGPTQTTGYATAGVDVTRSMVPPPYGWSNPTDRPDILIPFFSSRSESFSRWIPLGLARLNGDGSTNPVEFVFEGTDPADGSVLRSGTMAQDLAPILPFTVVSAGGGIPSVVASTGTLNVSGGLIADPNDLYKRNALLMREFALRLRGSGNLADVSEFDIVSAEYDTVNDLFSIVVDTQGETFRNVVTGFASNGETIEAEIVPYFFRLLSDGVEDLFPTNTDIKVLFDATIEDPLTGLPSANPQAAFSSRVDLVQMDFDIRNGFAADISVLNDPVAEQGQTDPLTLPIGTETVAWDFIRFKVEFNIAVNGPASAQSARPGLDFVRIPYRF</sequence>
<dbReference type="PROSITE" id="PS51257">
    <property type="entry name" value="PROKAR_LIPOPROTEIN"/>
    <property type="match status" value="1"/>
</dbReference>
<accession>A0A518EW98</accession>
<dbReference type="AlphaFoldDB" id="A0A518EW98"/>
<gene>
    <name evidence="2" type="ORF">Poly30_39010</name>
</gene>
<proteinExistence type="predicted"/>
<organism evidence="2 3">
    <name type="scientific">Saltatorellus ferox</name>
    <dbReference type="NCBI Taxonomy" id="2528018"/>
    <lineage>
        <taxon>Bacteria</taxon>
        <taxon>Pseudomonadati</taxon>
        <taxon>Planctomycetota</taxon>
        <taxon>Planctomycetia</taxon>
        <taxon>Planctomycetia incertae sedis</taxon>
        <taxon>Saltatorellus</taxon>
    </lineage>
</organism>
<reference evidence="2 3" key="1">
    <citation type="submission" date="2019-02" db="EMBL/GenBank/DDBJ databases">
        <title>Deep-cultivation of Planctomycetes and their phenomic and genomic characterization uncovers novel biology.</title>
        <authorList>
            <person name="Wiegand S."/>
            <person name="Jogler M."/>
            <person name="Boedeker C."/>
            <person name="Pinto D."/>
            <person name="Vollmers J."/>
            <person name="Rivas-Marin E."/>
            <person name="Kohn T."/>
            <person name="Peeters S.H."/>
            <person name="Heuer A."/>
            <person name="Rast P."/>
            <person name="Oberbeckmann S."/>
            <person name="Bunk B."/>
            <person name="Jeske O."/>
            <person name="Meyerdierks A."/>
            <person name="Storesund J.E."/>
            <person name="Kallscheuer N."/>
            <person name="Luecker S."/>
            <person name="Lage O.M."/>
            <person name="Pohl T."/>
            <person name="Merkel B.J."/>
            <person name="Hornburger P."/>
            <person name="Mueller R.-W."/>
            <person name="Bruemmer F."/>
            <person name="Labrenz M."/>
            <person name="Spormann A.M."/>
            <person name="Op den Camp H."/>
            <person name="Overmann J."/>
            <person name="Amann R."/>
            <person name="Jetten M.S.M."/>
            <person name="Mascher T."/>
            <person name="Medema M.H."/>
            <person name="Devos D.P."/>
            <person name="Kaster A.-K."/>
            <person name="Ovreas L."/>
            <person name="Rohde M."/>
            <person name="Galperin M.Y."/>
            <person name="Jogler C."/>
        </authorList>
    </citation>
    <scope>NUCLEOTIDE SEQUENCE [LARGE SCALE GENOMIC DNA]</scope>
    <source>
        <strain evidence="2 3">Poly30</strain>
    </source>
</reference>